<dbReference type="HOGENOM" id="CLU_2108977_0_0_1"/>
<name>J9D345_EDHAE</name>
<keyword evidence="1" id="KW-1133">Transmembrane helix</keyword>
<dbReference type="AlphaFoldDB" id="J9D345"/>
<keyword evidence="1" id="KW-0812">Transmembrane</keyword>
<keyword evidence="3" id="KW-1185">Reference proteome</keyword>
<keyword evidence="1" id="KW-0472">Membrane</keyword>
<proteinExistence type="predicted"/>
<evidence type="ECO:0000313" key="2">
    <source>
        <dbReference type="EMBL" id="EJW02251.1"/>
    </source>
</evidence>
<evidence type="ECO:0000313" key="3">
    <source>
        <dbReference type="Proteomes" id="UP000003163"/>
    </source>
</evidence>
<dbReference type="InParanoid" id="J9D345"/>
<reference evidence="3" key="2">
    <citation type="submission" date="2015-07" db="EMBL/GenBank/DDBJ databases">
        <title>Contrasting host-pathogen interactions and genome evolution in two generalist and specialist microsporidian pathogens of mosquitoes.</title>
        <authorList>
            <consortium name="The Broad Institute Genomics Platform"/>
            <consortium name="The Broad Institute Genome Sequencing Center for Infectious Disease"/>
            <person name="Cuomo C.A."/>
            <person name="Sanscrainte N.D."/>
            <person name="Goldberg J.M."/>
            <person name="Heiman D."/>
            <person name="Young S."/>
            <person name="Zeng Q."/>
            <person name="Becnel J.J."/>
            <person name="Birren B.W."/>
        </authorList>
    </citation>
    <scope>NUCLEOTIDE SEQUENCE [LARGE SCALE GENOMIC DNA]</scope>
    <source>
        <strain evidence="3">USNM 41457</strain>
    </source>
</reference>
<dbReference type="VEuPathDB" id="MicrosporidiaDB:EDEG_03311"/>
<evidence type="ECO:0008006" key="4">
    <source>
        <dbReference type="Google" id="ProtNLM"/>
    </source>
</evidence>
<evidence type="ECO:0000256" key="1">
    <source>
        <dbReference type="SAM" id="Phobius"/>
    </source>
</evidence>
<accession>J9D345</accession>
<reference evidence="2 3" key="1">
    <citation type="submission" date="2011-08" db="EMBL/GenBank/DDBJ databases">
        <authorList>
            <person name="Liu Z.J."/>
            <person name="Shi F.L."/>
            <person name="Lu J.Q."/>
            <person name="Li M."/>
            <person name="Wang Z.L."/>
        </authorList>
    </citation>
    <scope>NUCLEOTIDE SEQUENCE [LARGE SCALE GENOMIC DNA]</scope>
    <source>
        <strain evidence="2 3">USNM 41457</strain>
    </source>
</reference>
<dbReference type="EMBL" id="AFBI03000081">
    <property type="protein sequence ID" value="EJW02251.1"/>
    <property type="molecule type" value="Genomic_DNA"/>
</dbReference>
<dbReference type="Proteomes" id="UP000003163">
    <property type="component" value="Unassembled WGS sequence"/>
</dbReference>
<gene>
    <name evidence="2" type="ORF">EDEG_03311</name>
</gene>
<sequence length="115" mass="13346">MLNQLCSLIHHYQLHLITSQHSNAKNTLFLIFLLSNYVFIDTFLAVYIVHTFKICDSVIDLSMRNFFLLQIILKNVVKMHLTNEILKILLKYDILSIYVLEPAINASSTIDFDVS</sequence>
<organism evidence="2 3">
    <name type="scientific">Edhazardia aedis (strain USNM 41457)</name>
    <name type="common">Microsporidian parasite</name>
    <dbReference type="NCBI Taxonomy" id="1003232"/>
    <lineage>
        <taxon>Eukaryota</taxon>
        <taxon>Fungi</taxon>
        <taxon>Fungi incertae sedis</taxon>
        <taxon>Microsporidia</taxon>
        <taxon>Edhazardia</taxon>
    </lineage>
</organism>
<protein>
    <recommendedName>
        <fullName evidence="4">Transmembrane protein</fullName>
    </recommendedName>
</protein>
<feature type="transmembrane region" description="Helical" evidence="1">
    <location>
        <begin position="28"/>
        <end position="49"/>
    </location>
</feature>
<comment type="caution">
    <text evidence="2">The sequence shown here is derived from an EMBL/GenBank/DDBJ whole genome shotgun (WGS) entry which is preliminary data.</text>
</comment>